<dbReference type="RefSeq" id="XP_031867227.1">
    <property type="nucleotide sequence ID" value="XM_032016936.1"/>
</dbReference>
<evidence type="ECO:0000313" key="2">
    <source>
        <dbReference type="EMBL" id="RDL33945.1"/>
    </source>
</evidence>
<feature type="compositionally biased region" description="Basic and acidic residues" evidence="1">
    <location>
        <begin position="118"/>
        <end position="130"/>
    </location>
</feature>
<organism evidence="2 3">
    <name type="scientific">Venustampulla echinocandica</name>
    <dbReference type="NCBI Taxonomy" id="2656787"/>
    <lineage>
        <taxon>Eukaryota</taxon>
        <taxon>Fungi</taxon>
        <taxon>Dikarya</taxon>
        <taxon>Ascomycota</taxon>
        <taxon>Pezizomycotina</taxon>
        <taxon>Leotiomycetes</taxon>
        <taxon>Helotiales</taxon>
        <taxon>Pleuroascaceae</taxon>
        <taxon>Venustampulla</taxon>
    </lineage>
</organism>
<feature type="compositionally biased region" description="Basic and acidic residues" evidence="1">
    <location>
        <begin position="182"/>
        <end position="193"/>
    </location>
</feature>
<dbReference type="GeneID" id="43601162"/>
<feature type="compositionally biased region" description="Polar residues" evidence="1">
    <location>
        <begin position="215"/>
        <end position="230"/>
    </location>
</feature>
<accession>A0A370TGD3</accession>
<sequence>MLSTPSTLLSSDHPSAKVDQSSSTSSTPSPEQSPSPPPQFHQESLVNVNDALYKISDEQDKLFNEEIRHTSLTDRQRAEAIMKIRSVSMNASLPIYLSVSEPRASLHAASHASSGGEIKAEGAHSPETCHPDKKRILRILLNKDDLAGNEWMIDMALGKRTFISKKETSLGIPGLRGGFLKSSHDVDGRKEETSENEESPGSSSHEQGVGYHYPTATTVPTESANRGQVNSSSPPSQPQRYLAGDKELLYQGSTLDRELSRRSIKDNDSVNSPIRLSRSVDKIIRCRWFEPKISGFGPGISYLIRWAPAWVSEEKYWSCRQTAIGEIYGRRDGPDGREILVTWNDSWVSFEGRDTCSMDEVLSIASSEEGQYGPCDRERIKTWVDEIFNTLPRGATAAETLGLAELDGLSFNTETSVTLRGNGLASSRKGRRNATDDSSDADSANACSNNTGDEKPVQSEPLSSKIADQAVVTQEEQSSTIHIDNWPEEELSQVTNSVRG</sequence>
<reference evidence="2 3" key="1">
    <citation type="journal article" date="2018" name="IMA Fungus">
        <title>IMA Genome-F 9: Draft genome sequence of Annulohypoxylon stygium, Aspergillus mulundensis, Berkeleyomyces basicola (syn. Thielaviopsis basicola), Ceratocystis smalleyi, two Cercospora beticola strains, Coleophoma cylindrospora, Fusarium fracticaudum, Phialophora cf. hyalina, and Morchella septimelata.</title>
        <authorList>
            <person name="Wingfield B.D."/>
            <person name="Bills G.F."/>
            <person name="Dong Y."/>
            <person name="Huang W."/>
            <person name="Nel W.J."/>
            <person name="Swalarsk-Parry B.S."/>
            <person name="Vaghefi N."/>
            <person name="Wilken P.M."/>
            <person name="An Z."/>
            <person name="de Beer Z.W."/>
            <person name="De Vos L."/>
            <person name="Chen L."/>
            <person name="Duong T.A."/>
            <person name="Gao Y."/>
            <person name="Hammerbacher A."/>
            <person name="Kikkert J.R."/>
            <person name="Li Y."/>
            <person name="Li H."/>
            <person name="Li K."/>
            <person name="Li Q."/>
            <person name="Liu X."/>
            <person name="Ma X."/>
            <person name="Naidoo K."/>
            <person name="Pethybridge S.J."/>
            <person name="Sun J."/>
            <person name="Steenkamp E.T."/>
            <person name="van der Nest M.A."/>
            <person name="van Wyk S."/>
            <person name="Wingfield M.J."/>
            <person name="Xiong C."/>
            <person name="Yue Q."/>
            <person name="Zhang X."/>
        </authorList>
    </citation>
    <scope>NUCLEOTIDE SEQUENCE [LARGE SCALE GENOMIC DNA]</scope>
    <source>
        <strain evidence="2 3">BP 5553</strain>
    </source>
</reference>
<keyword evidence="3" id="KW-1185">Reference proteome</keyword>
<gene>
    <name evidence="2" type="ORF">BP5553_08313</name>
</gene>
<feature type="region of interest" description="Disordered" evidence="1">
    <location>
        <begin position="1"/>
        <end position="42"/>
    </location>
</feature>
<name>A0A370TGD3_9HELO</name>
<feature type="region of interest" description="Disordered" evidence="1">
    <location>
        <begin position="174"/>
        <end position="242"/>
    </location>
</feature>
<dbReference type="AlphaFoldDB" id="A0A370TGD3"/>
<protein>
    <submittedName>
        <fullName evidence="2">Uncharacterized protein</fullName>
    </submittedName>
</protein>
<feature type="region of interest" description="Disordered" evidence="1">
    <location>
        <begin position="422"/>
        <end position="500"/>
    </location>
</feature>
<feature type="compositionally biased region" description="Polar residues" evidence="1">
    <location>
        <begin position="471"/>
        <end position="482"/>
    </location>
</feature>
<dbReference type="OrthoDB" id="10372327at2759"/>
<dbReference type="EMBL" id="NPIC01000008">
    <property type="protein sequence ID" value="RDL33945.1"/>
    <property type="molecule type" value="Genomic_DNA"/>
</dbReference>
<comment type="caution">
    <text evidence="2">The sequence shown here is derived from an EMBL/GenBank/DDBJ whole genome shotgun (WGS) entry which is preliminary data.</text>
</comment>
<feature type="compositionally biased region" description="Low complexity" evidence="1">
    <location>
        <begin position="20"/>
        <end position="30"/>
    </location>
</feature>
<proteinExistence type="predicted"/>
<feature type="compositionally biased region" description="Low complexity" evidence="1">
    <location>
        <begin position="441"/>
        <end position="451"/>
    </location>
</feature>
<evidence type="ECO:0000313" key="3">
    <source>
        <dbReference type="Proteomes" id="UP000254866"/>
    </source>
</evidence>
<dbReference type="Proteomes" id="UP000254866">
    <property type="component" value="Unassembled WGS sequence"/>
</dbReference>
<feature type="compositionally biased region" description="Polar residues" evidence="1">
    <location>
        <begin position="1"/>
        <end position="13"/>
    </location>
</feature>
<feature type="region of interest" description="Disordered" evidence="1">
    <location>
        <begin position="108"/>
        <end position="130"/>
    </location>
</feature>
<evidence type="ECO:0000256" key="1">
    <source>
        <dbReference type="SAM" id="MobiDB-lite"/>
    </source>
</evidence>